<gene>
    <name evidence="1" type="ORF">PENTCL1PPCAC_13380</name>
</gene>
<sequence length="97" mass="10594">MTYTYSVRVDSRSAPAIQLPNITRSAVALTIREIGEKKTNQCVMCELYPATAYAYAHHLGHCHKSTLKANGVYLLCACGIKVVCAAHNPKHSKECDG</sequence>
<name>A0AAV5T6Q2_9BILA</name>
<reference evidence="1" key="1">
    <citation type="submission" date="2023-10" db="EMBL/GenBank/DDBJ databases">
        <title>Genome assembly of Pristionchus species.</title>
        <authorList>
            <person name="Yoshida K."/>
            <person name="Sommer R.J."/>
        </authorList>
    </citation>
    <scope>NUCLEOTIDE SEQUENCE</scope>
    <source>
        <strain evidence="1">RS0144</strain>
    </source>
</reference>
<comment type="caution">
    <text evidence="1">The sequence shown here is derived from an EMBL/GenBank/DDBJ whole genome shotgun (WGS) entry which is preliminary data.</text>
</comment>
<evidence type="ECO:0000313" key="2">
    <source>
        <dbReference type="Proteomes" id="UP001432027"/>
    </source>
</evidence>
<organism evidence="1 2">
    <name type="scientific">Pristionchus entomophagus</name>
    <dbReference type="NCBI Taxonomy" id="358040"/>
    <lineage>
        <taxon>Eukaryota</taxon>
        <taxon>Metazoa</taxon>
        <taxon>Ecdysozoa</taxon>
        <taxon>Nematoda</taxon>
        <taxon>Chromadorea</taxon>
        <taxon>Rhabditida</taxon>
        <taxon>Rhabditina</taxon>
        <taxon>Diplogasteromorpha</taxon>
        <taxon>Diplogasteroidea</taxon>
        <taxon>Neodiplogasteridae</taxon>
        <taxon>Pristionchus</taxon>
    </lineage>
</organism>
<evidence type="ECO:0000313" key="1">
    <source>
        <dbReference type="EMBL" id="GMS91205.1"/>
    </source>
</evidence>
<dbReference type="AlphaFoldDB" id="A0AAV5T6Q2"/>
<proteinExistence type="predicted"/>
<dbReference type="EMBL" id="BTSX01000003">
    <property type="protein sequence ID" value="GMS91205.1"/>
    <property type="molecule type" value="Genomic_DNA"/>
</dbReference>
<keyword evidence="2" id="KW-1185">Reference proteome</keyword>
<evidence type="ECO:0008006" key="3">
    <source>
        <dbReference type="Google" id="ProtNLM"/>
    </source>
</evidence>
<accession>A0AAV5T6Q2</accession>
<dbReference type="Proteomes" id="UP001432027">
    <property type="component" value="Unassembled WGS sequence"/>
</dbReference>
<protein>
    <recommendedName>
        <fullName evidence="3">C2H2-type domain-containing protein</fullName>
    </recommendedName>
</protein>